<evidence type="ECO:0000259" key="1">
    <source>
        <dbReference type="Pfam" id="PF00582"/>
    </source>
</evidence>
<evidence type="ECO:0000313" key="2">
    <source>
        <dbReference type="EMBL" id="MBK3516121.1"/>
    </source>
</evidence>
<proteinExistence type="predicted"/>
<reference evidence="2 3" key="1">
    <citation type="submission" date="2021-01" db="EMBL/GenBank/DDBJ databases">
        <title>Carboxyliciviraga sp.nov., isolated from coastal sediments.</title>
        <authorList>
            <person name="Lu D."/>
            <person name="Zhang T."/>
        </authorList>
    </citation>
    <scope>NUCLEOTIDE SEQUENCE [LARGE SCALE GENOMIC DNA]</scope>
    <source>
        <strain evidence="2 3">N1Y132</strain>
    </source>
</reference>
<dbReference type="EMBL" id="JAENRR010000003">
    <property type="protein sequence ID" value="MBK3516121.1"/>
    <property type="molecule type" value="Genomic_DNA"/>
</dbReference>
<organism evidence="2 3">
    <name type="scientific">Carboxylicivirga marina</name>
    <dbReference type="NCBI Taxonomy" id="2800988"/>
    <lineage>
        <taxon>Bacteria</taxon>
        <taxon>Pseudomonadati</taxon>
        <taxon>Bacteroidota</taxon>
        <taxon>Bacteroidia</taxon>
        <taxon>Marinilabiliales</taxon>
        <taxon>Marinilabiliaceae</taxon>
        <taxon>Carboxylicivirga</taxon>
    </lineage>
</organism>
<feature type="domain" description="UspA" evidence="1">
    <location>
        <begin position="1"/>
        <end position="46"/>
    </location>
</feature>
<protein>
    <submittedName>
        <fullName evidence="2">Universal stress protein</fullName>
    </submittedName>
</protein>
<keyword evidence="3" id="KW-1185">Reference proteome</keyword>
<gene>
    <name evidence="2" type="ORF">JIV24_02130</name>
</gene>
<dbReference type="InterPro" id="IPR006016">
    <property type="entry name" value="UspA"/>
</dbReference>
<dbReference type="Gene3D" id="3.40.50.620">
    <property type="entry name" value="HUPs"/>
    <property type="match status" value="1"/>
</dbReference>
<dbReference type="InterPro" id="IPR014729">
    <property type="entry name" value="Rossmann-like_a/b/a_fold"/>
</dbReference>
<evidence type="ECO:0000313" key="3">
    <source>
        <dbReference type="Proteomes" id="UP000605676"/>
    </source>
</evidence>
<dbReference type="Pfam" id="PF00582">
    <property type="entry name" value="Usp"/>
    <property type="match status" value="1"/>
</dbReference>
<sequence>MKRVIIALDFDPSAPKVAEEGYTIAKVLKAKVTLVHVKADADYYSSLG</sequence>
<accession>A0ABS1HET5</accession>
<name>A0ABS1HET5_9BACT</name>
<comment type="caution">
    <text evidence="2">The sequence shown here is derived from an EMBL/GenBank/DDBJ whole genome shotgun (WGS) entry which is preliminary data.</text>
</comment>
<dbReference type="SUPFAM" id="SSF52402">
    <property type="entry name" value="Adenine nucleotide alpha hydrolases-like"/>
    <property type="match status" value="1"/>
</dbReference>
<dbReference type="Proteomes" id="UP000605676">
    <property type="component" value="Unassembled WGS sequence"/>
</dbReference>